<comment type="caution">
    <text evidence="3">The sequence shown here is derived from an EMBL/GenBank/DDBJ whole genome shotgun (WGS) entry which is preliminary data.</text>
</comment>
<keyword evidence="2" id="KW-0812">Transmembrane</keyword>
<keyword evidence="2" id="KW-0472">Membrane</keyword>
<evidence type="ECO:0000256" key="2">
    <source>
        <dbReference type="SAM" id="Phobius"/>
    </source>
</evidence>
<protein>
    <submittedName>
        <fullName evidence="3">Uncharacterized protein</fullName>
    </submittedName>
</protein>
<dbReference type="RefSeq" id="WP_345717505.1">
    <property type="nucleotide sequence ID" value="NZ_BAABFP010000007.1"/>
</dbReference>
<evidence type="ECO:0000313" key="4">
    <source>
        <dbReference type="Proteomes" id="UP001596189"/>
    </source>
</evidence>
<evidence type="ECO:0000313" key="3">
    <source>
        <dbReference type="EMBL" id="MFC6008974.1"/>
    </source>
</evidence>
<keyword evidence="4" id="KW-1185">Reference proteome</keyword>
<organism evidence="3 4">
    <name type="scientific">Angustibacter luteus</name>
    <dbReference type="NCBI Taxonomy" id="658456"/>
    <lineage>
        <taxon>Bacteria</taxon>
        <taxon>Bacillati</taxon>
        <taxon>Actinomycetota</taxon>
        <taxon>Actinomycetes</taxon>
        <taxon>Kineosporiales</taxon>
        <taxon>Kineosporiaceae</taxon>
    </lineage>
</organism>
<feature type="compositionally biased region" description="Pro residues" evidence="1">
    <location>
        <begin position="86"/>
        <end position="96"/>
    </location>
</feature>
<gene>
    <name evidence="3" type="ORF">ACFQDO_17710</name>
</gene>
<proteinExistence type="predicted"/>
<feature type="transmembrane region" description="Helical" evidence="2">
    <location>
        <begin position="58"/>
        <end position="78"/>
    </location>
</feature>
<keyword evidence="2" id="KW-1133">Transmembrane helix</keyword>
<feature type="transmembrane region" description="Helical" evidence="2">
    <location>
        <begin position="28"/>
        <end position="46"/>
    </location>
</feature>
<name>A0ABW1JIK3_9ACTN</name>
<dbReference type="EMBL" id="JBHSRD010000008">
    <property type="protein sequence ID" value="MFC6008974.1"/>
    <property type="molecule type" value="Genomic_DNA"/>
</dbReference>
<feature type="region of interest" description="Disordered" evidence="1">
    <location>
        <begin position="85"/>
        <end position="130"/>
    </location>
</feature>
<dbReference type="Proteomes" id="UP001596189">
    <property type="component" value="Unassembled WGS sequence"/>
</dbReference>
<accession>A0ABW1JIK3</accession>
<reference evidence="4" key="1">
    <citation type="journal article" date="2019" name="Int. J. Syst. Evol. Microbiol.">
        <title>The Global Catalogue of Microorganisms (GCM) 10K type strain sequencing project: providing services to taxonomists for standard genome sequencing and annotation.</title>
        <authorList>
            <consortium name="The Broad Institute Genomics Platform"/>
            <consortium name="The Broad Institute Genome Sequencing Center for Infectious Disease"/>
            <person name="Wu L."/>
            <person name="Ma J."/>
        </authorList>
    </citation>
    <scope>NUCLEOTIDE SEQUENCE [LARGE SCALE GENOMIC DNA]</scope>
    <source>
        <strain evidence="4">KACC 14249</strain>
    </source>
</reference>
<sequence>MPDIDWDRVHATSRTAATPTSFGWRGRLALTAPPFVWLLAFGRQFVGGGLPSANNAFAFLFGGAVLLGGLCWATQVWAPSRVLVPPSEPGGPPAPPDLALEPLRRPPHATLGYLQDTPGDGPEPSGPVRW</sequence>
<evidence type="ECO:0000256" key="1">
    <source>
        <dbReference type="SAM" id="MobiDB-lite"/>
    </source>
</evidence>